<proteinExistence type="predicted"/>
<name>A0A699VCG4_TANCI</name>
<reference evidence="1" key="1">
    <citation type="journal article" date="2019" name="Sci. Rep.">
        <title>Draft genome of Tanacetum cinerariifolium, the natural source of mosquito coil.</title>
        <authorList>
            <person name="Yamashiro T."/>
            <person name="Shiraishi A."/>
            <person name="Satake H."/>
            <person name="Nakayama K."/>
        </authorList>
    </citation>
    <scope>NUCLEOTIDE SEQUENCE</scope>
</reference>
<protein>
    <submittedName>
        <fullName evidence="1">Uncharacterized protein</fullName>
    </submittedName>
</protein>
<feature type="non-terminal residue" evidence="1">
    <location>
        <position position="103"/>
    </location>
</feature>
<accession>A0A699VCG4</accession>
<sequence>MEYHHLLTEFNVGTARQACLNAKVKIRIEYCLSERNRLESKCESQVDLLKAKDVEIENLKAQLLLKEAEAAKVVRLRVHVSAAEATEKVHAGEMDALKQKNVV</sequence>
<evidence type="ECO:0000313" key="1">
    <source>
        <dbReference type="EMBL" id="GFD32887.1"/>
    </source>
</evidence>
<comment type="caution">
    <text evidence="1">The sequence shown here is derived from an EMBL/GenBank/DDBJ whole genome shotgun (WGS) entry which is preliminary data.</text>
</comment>
<dbReference type="AlphaFoldDB" id="A0A699VCG4"/>
<dbReference type="EMBL" id="BKCJ011429126">
    <property type="protein sequence ID" value="GFD32887.1"/>
    <property type="molecule type" value="Genomic_DNA"/>
</dbReference>
<organism evidence="1">
    <name type="scientific">Tanacetum cinerariifolium</name>
    <name type="common">Dalmatian daisy</name>
    <name type="synonym">Chrysanthemum cinerariifolium</name>
    <dbReference type="NCBI Taxonomy" id="118510"/>
    <lineage>
        <taxon>Eukaryota</taxon>
        <taxon>Viridiplantae</taxon>
        <taxon>Streptophyta</taxon>
        <taxon>Embryophyta</taxon>
        <taxon>Tracheophyta</taxon>
        <taxon>Spermatophyta</taxon>
        <taxon>Magnoliopsida</taxon>
        <taxon>eudicotyledons</taxon>
        <taxon>Gunneridae</taxon>
        <taxon>Pentapetalae</taxon>
        <taxon>asterids</taxon>
        <taxon>campanulids</taxon>
        <taxon>Asterales</taxon>
        <taxon>Asteraceae</taxon>
        <taxon>Asteroideae</taxon>
        <taxon>Anthemideae</taxon>
        <taxon>Anthemidinae</taxon>
        <taxon>Tanacetum</taxon>
    </lineage>
</organism>
<gene>
    <name evidence="1" type="ORF">Tci_904856</name>
</gene>